<dbReference type="GO" id="GO:0003677">
    <property type="term" value="F:DNA binding"/>
    <property type="evidence" value="ECO:0007669"/>
    <property type="project" value="InterPro"/>
</dbReference>
<gene>
    <name evidence="2" type="ORF">HMPREF9021_00823</name>
</gene>
<dbReference type="OrthoDB" id="8613350at2"/>
<reference evidence="2 3" key="2">
    <citation type="submission" date="2011-10" db="EMBL/GenBank/DDBJ databases">
        <title>The Genome Sequence of Simonsiella muelleri ATCC 29453.</title>
        <authorList>
            <consortium name="The Broad Institute Genome Sequencing Platform"/>
            <consortium name="The Broad Institute Genome Sequencing Center for Infectious Disease"/>
            <person name="Earl A."/>
            <person name="Ward D."/>
            <person name="Feldgarden M."/>
            <person name="Gevers D."/>
            <person name="Izard J."/>
            <person name="Baranova O.V."/>
            <person name="Blanton J.M."/>
            <person name="Tanner A.C."/>
            <person name="Dewhirst F."/>
            <person name="Young S.K."/>
            <person name="Zeng Q."/>
            <person name="Gargeya S."/>
            <person name="Fitzgerald M."/>
            <person name="Haas B."/>
            <person name="Abouelleil A."/>
            <person name="Alvarado L."/>
            <person name="Arachchi H.M."/>
            <person name="Berlin A."/>
            <person name="Brown A."/>
            <person name="Chapman S.B."/>
            <person name="Chen Z."/>
            <person name="Dunbar C."/>
            <person name="Freedman E."/>
            <person name="Gearin G."/>
            <person name="Goldberg J."/>
            <person name="Griggs A."/>
            <person name="Gujja S."/>
            <person name="Heiman D."/>
            <person name="Howarth C."/>
            <person name="Larson L."/>
            <person name="Lui A."/>
            <person name="MacDonald P.J.P."/>
            <person name="Montmayeur A."/>
            <person name="Murphy C."/>
            <person name="Neiman D."/>
            <person name="Pearson M."/>
            <person name="Priest M."/>
            <person name="Roberts A."/>
            <person name="Saif S."/>
            <person name="Shea T."/>
            <person name="Shenoy N."/>
            <person name="Sisk P."/>
            <person name="Stolte C."/>
            <person name="Sykes S."/>
            <person name="Wortman J."/>
            <person name="Nusbaum C."/>
            <person name="Birren B."/>
        </authorList>
    </citation>
    <scope>NUCLEOTIDE SEQUENCE [LARGE SCALE GENOMIC DNA]</scope>
    <source>
        <strain evidence="2 3">ATCC 29453</strain>
    </source>
</reference>
<keyword evidence="3" id="KW-1185">Reference proteome</keyword>
<dbReference type="PANTHER" id="PTHR30007:SF0">
    <property type="entry name" value="TRANSPOSASE"/>
    <property type="match status" value="1"/>
</dbReference>
<dbReference type="Pfam" id="PF01609">
    <property type="entry name" value="DDE_Tnp_1"/>
    <property type="match status" value="1"/>
</dbReference>
<dbReference type="STRING" id="641147.HMPREF9021_00823"/>
<dbReference type="PANTHER" id="PTHR30007">
    <property type="entry name" value="PHP DOMAIN PROTEIN"/>
    <property type="match status" value="1"/>
</dbReference>
<dbReference type="GO" id="GO:0004803">
    <property type="term" value="F:transposase activity"/>
    <property type="evidence" value="ECO:0007669"/>
    <property type="project" value="InterPro"/>
</dbReference>
<sequence>MNATHKKVLLNLLIEDWLNGNSLINALKGVQKQAMPTYAIIDSQSVKTASSAHDKGFDGGKKIKDRKRHIAVDTLGDLLSVVVHAANIHDTKAGIFVTKKAFETYPSLKGFCADAGYRNTFEREVSEQLGLTIEISKKIQDISWHILPKRWIVERTFAWLGWSGRLAKDFEQTNLSAENFVKLRYISQILKFIK</sequence>
<comment type="caution">
    <text evidence="2">The sequence shown here is derived from an EMBL/GenBank/DDBJ whole genome shotgun (WGS) entry which is preliminary data.</text>
</comment>
<dbReference type="eggNOG" id="COG3293">
    <property type="taxonomic scope" value="Bacteria"/>
</dbReference>
<dbReference type="Proteomes" id="UP000017813">
    <property type="component" value="Unassembled WGS sequence"/>
</dbReference>
<feature type="domain" description="Transposase IS4-like" evidence="1">
    <location>
        <begin position="39"/>
        <end position="172"/>
    </location>
</feature>
<dbReference type="GO" id="GO:0006313">
    <property type="term" value="P:DNA transposition"/>
    <property type="evidence" value="ECO:0007669"/>
    <property type="project" value="InterPro"/>
</dbReference>
<dbReference type="EMBL" id="ADCY02000016">
    <property type="protein sequence ID" value="EFG31552.1"/>
    <property type="molecule type" value="Genomic_DNA"/>
</dbReference>
<organism evidence="2 3">
    <name type="scientific">Simonsiella muelleri ATCC 29453</name>
    <dbReference type="NCBI Taxonomy" id="641147"/>
    <lineage>
        <taxon>Bacteria</taxon>
        <taxon>Pseudomonadati</taxon>
        <taxon>Pseudomonadota</taxon>
        <taxon>Betaproteobacteria</taxon>
        <taxon>Neisseriales</taxon>
        <taxon>Neisseriaceae</taxon>
        <taxon>Simonsiella</taxon>
    </lineage>
</organism>
<evidence type="ECO:0000313" key="3">
    <source>
        <dbReference type="Proteomes" id="UP000017813"/>
    </source>
</evidence>
<dbReference type="HOGENOM" id="CLU_055261_0_2_4"/>
<accession>V9HM45</accession>
<protein>
    <recommendedName>
        <fullName evidence="1">Transposase IS4-like domain-containing protein</fullName>
    </recommendedName>
</protein>
<evidence type="ECO:0000313" key="2">
    <source>
        <dbReference type="EMBL" id="EFG31552.1"/>
    </source>
</evidence>
<reference evidence="2 3" key="1">
    <citation type="submission" date="2010-03" db="EMBL/GenBank/DDBJ databases">
        <authorList>
            <consortium name="The Broad Institute Genome Sequencing Platform"/>
            <person name="Ward D."/>
            <person name="Earl A."/>
            <person name="Feldgarden M."/>
            <person name="Gevers D."/>
            <person name="Young S."/>
            <person name="Zeng Q."/>
            <person name="Koehrsen M."/>
            <person name="Alvarado L."/>
            <person name="Berlin A.M."/>
            <person name="Borenstein D."/>
            <person name="Chapman S.B."/>
            <person name="Chen Z."/>
            <person name="Engels R."/>
            <person name="Freedman E."/>
            <person name="Gellesch M."/>
            <person name="Goldberg J."/>
            <person name="Griggs A."/>
            <person name="Gujja S."/>
            <person name="Heilman E.R."/>
            <person name="Heiman D.I."/>
            <person name="Hepburn T.A."/>
            <person name="Howarth C."/>
            <person name="Jen D."/>
            <person name="Larson L."/>
            <person name="Mehta T."/>
            <person name="Park D."/>
            <person name="Pearson M."/>
            <person name="Richards J."/>
            <person name="Roberts A."/>
            <person name="Saif S."/>
            <person name="Shea T.D."/>
            <person name="Shenoy N."/>
            <person name="Sisk P."/>
            <person name="Stolte C."/>
            <person name="Sykes S.N."/>
            <person name="Walk T."/>
            <person name="White J."/>
            <person name="Yandava C."/>
            <person name="Izard J."/>
            <person name="Baranova O.V."/>
            <person name="Blanton J.M."/>
            <person name="Tanner A.C."/>
            <person name="Dewhirst F."/>
            <person name="Haas B."/>
            <person name="Nusbaum C."/>
            <person name="Birren B."/>
        </authorList>
    </citation>
    <scope>NUCLEOTIDE SEQUENCE [LARGE SCALE GENOMIC DNA]</scope>
    <source>
        <strain evidence="2 3">ATCC 29453</strain>
    </source>
</reference>
<proteinExistence type="predicted"/>
<dbReference type="RefSeq" id="WP_002641602.1">
    <property type="nucleotide sequence ID" value="NZ_CP019448.1"/>
</dbReference>
<name>V9HM45_9NEIS</name>
<evidence type="ECO:0000259" key="1">
    <source>
        <dbReference type="Pfam" id="PF01609"/>
    </source>
</evidence>
<dbReference type="InterPro" id="IPR002559">
    <property type="entry name" value="Transposase_11"/>
</dbReference>
<dbReference type="AlphaFoldDB" id="V9HM45"/>